<evidence type="ECO:0000256" key="4">
    <source>
        <dbReference type="ARBA" id="ARBA00022692"/>
    </source>
</evidence>
<dbReference type="InterPro" id="IPR011701">
    <property type="entry name" value="MFS"/>
</dbReference>
<dbReference type="AlphaFoldDB" id="A0A1H6FXP6"/>
<sequence length="525" mass="54837">MTRLLPTLHDGNRRWWTLGAMCFALFMVMLDNTVVNVALPSIQRELRASLAGLEWTVNAYTLTFAVLLVTGGRLGDILGRRRVFLAGVVVFAASSAAIGVSPNQAALVAGRAVQGVGAALMMPGTLSIISSVFPPEERGRAIGTWAGVSGLALAIGPVVGGALTEYVSWRAIFFLNLPVAVGAIVVTLFAAPESRDESTQHRIDYLGIATLSLGLSALVLALVEGNAWGWGSARIVALLVTAAVGLAAFVVVERRAAEPMVDFRFFRSRTFLGANAVAFIVSFAMLAMFFFLALYMQNILGYSAVEAGVRFLPSTLMIILVAPIAGRLADRIGPRWLIAVGLSLVGTAMLLLTGLRVDTGYGHLLPPFMLMGVGIALTMSPMSTAAMNSVAVEKAGVASGILSMNRMVGGTFGVAALGALFQHLARNRLGELLAGSGLPPSLREELVRHLGSAQERMGSADPVLAARVGRAASEAFVYALSGGMWLSASLAFSGAVVALLLIAPGRIGHGSGDTRELAAAETFAG</sequence>
<gene>
    <name evidence="9" type="ORF">SAMN02745716_2002</name>
</gene>
<evidence type="ECO:0000256" key="2">
    <source>
        <dbReference type="ARBA" id="ARBA00022448"/>
    </source>
</evidence>
<protein>
    <submittedName>
        <fullName evidence="9">Drug resistance transporter, EmrB/QacA subfamily</fullName>
    </submittedName>
</protein>
<evidence type="ECO:0000313" key="10">
    <source>
        <dbReference type="Proteomes" id="UP000222056"/>
    </source>
</evidence>
<dbReference type="PANTHER" id="PTHR42718">
    <property type="entry name" value="MAJOR FACILITATOR SUPERFAMILY MULTIDRUG TRANSPORTER MFSC"/>
    <property type="match status" value="1"/>
</dbReference>
<keyword evidence="3" id="KW-1003">Cell membrane</keyword>
<evidence type="ECO:0000256" key="6">
    <source>
        <dbReference type="ARBA" id="ARBA00023136"/>
    </source>
</evidence>
<evidence type="ECO:0000256" key="3">
    <source>
        <dbReference type="ARBA" id="ARBA00022475"/>
    </source>
</evidence>
<dbReference type="RefSeq" id="WP_093118645.1">
    <property type="nucleotide sequence ID" value="NZ_FNWJ01000002.1"/>
</dbReference>
<dbReference type="SUPFAM" id="SSF103473">
    <property type="entry name" value="MFS general substrate transporter"/>
    <property type="match status" value="2"/>
</dbReference>
<feature type="transmembrane region" description="Helical" evidence="7">
    <location>
        <begin position="169"/>
        <end position="191"/>
    </location>
</feature>
<dbReference type="Gene3D" id="1.20.1720.10">
    <property type="entry name" value="Multidrug resistance protein D"/>
    <property type="match status" value="1"/>
</dbReference>
<dbReference type="OrthoDB" id="7375466at2"/>
<feature type="transmembrane region" description="Helical" evidence="7">
    <location>
        <begin position="407"/>
        <end position="425"/>
    </location>
</feature>
<dbReference type="CDD" id="cd17321">
    <property type="entry name" value="MFS_MMR_MDR_like"/>
    <property type="match status" value="1"/>
</dbReference>
<feature type="transmembrane region" description="Helical" evidence="7">
    <location>
        <begin position="235"/>
        <end position="252"/>
    </location>
</feature>
<keyword evidence="10" id="KW-1185">Reference proteome</keyword>
<accession>A0A1H6FXP6</accession>
<reference evidence="10" key="1">
    <citation type="submission" date="2016-10" db="EMBL/GenBank/DDBJ databases">
        <authorList>
            <person name="Varghese N."/>
            <person name="Submissions S."/>
        </authorList>
    </citation>
    <scope>NUCLEOTIDE SEQUENCE [LARGE SCALE GENOMIC DNA]</scope>
    <source>
        <strain evidence="10">ATCC 35263</strain>
    </source>
</reference>
<dbReference type="PROSITE" id="PS50850">
    <property type="entry name" value="MFS"/>
    <property type="match status" value="1"/>
</dbReference>
<feature type="transmembrane region" description="Helical" evidence="7">
    <location>
        <begin position="83"/>
        <end position="100"/>
    </location>
</feature>
<dbReference type="InterPro" id="IPR036259">
    <property type="entry name" value="MFS_trans_sf"/>
</dbReference>
<keyword evidence="2" id="KW-0813">Transport</keyword>
<feature type="transmembrane region" description="Helical" evidence="7">
    <location>
        <begin position="367"/>
        <end position="386"/>
    </location>
</feature>
<evidence type="ECO:0000259" key="8">
    <source>
        <dbReference type="PROSITE" id="PS50850"/>
    </source>
</evidence>
<evidence type="ECO:0000256" key="1">
    <source>
        <dbReference type="ARBA" id="ARBA00004651"/>
    </source>
</evidence>
<dbReference type="InterPro" id="IPR004638">
    <property type="entry name" value="EmrB-like"/>
</dbReference>
<organism evidence="9 10">
    <name type="scientific">Thermoleophilum album</name>
    <dbReference type="NCBI Taxonomy" id="29539"/>
    <lineage>
        <taxon>Bacteria</taxon>
        <taxon>Bacillati</taxon>
        <taxon>Actinomycetota</taxon>
        <taxon>Thermoleophilia</taxon>
        <taxon>Thermoleophilales</taxon>
        <taxon>Thermoleophilaceae</taxon>
        <taxon>Thermoleophilum</taxon>
    </lineage>
</organism>
<keyword evidence="6 7" id="KW-0472">Membrane</keyword>
<dbReference type="PANTHER" id="PTHR42718:SF46">
    <property type="entry name" value="BLR6921 PROTEIN"/>
    <property type="match status" value="1"/>
</dbReference>
<feature type="transmembrane region" description="Helical" evidence="7">
    <location>
        <begin position="112"/>
        <end position="133"/>
    </location>
</feature>
<dbReference type="STRING" id="29539.SAMN02745716_2002"/>
<dbReference type="InterPro" id="IPR020846">
    <property type="entry name" value="MFS_dom"/>
</dbReference>
<proteinExistence type="predicted"/>
<evidence type="ECO:0000256" key="5">
    <source>
        <dbReference type="ARBA" id="ARBA00022989"/>
    </source>
</evidence>
<feature type="transmembrane region" description="Helical" evidence="7">
    <location>
        <begin position="307"/>
        <end position="329"/>
    </location>
</feature>
<feature type="domain" description="Major facilitator superfamily (MFS) profile" evidence="8">
    <location>
        <begin position="17"/>
        <end position="506"/>
    </location>
</feature>
<feature type="transmembrane region" description="Helical" evidence="7">
    <location>
        <begin position="484"/>
        <end position="503"/>
    </location>
</feature>
<feature type="transmembrane region" description="Helical" evidence="7">
    <location>
        <begin position="145"/>
        <end position="163"/>
    </location>
</feature>
<evidence type="ECO:0000256" key="7">
    <source>
        <dbReference type="SAM" id="Phobius"/>
    </source>
</evidence>
<feature type="transmembrane region" description="Helical" evidence="7">
    <location>
        <begin position="272"/>
        <end position="295"/>
    </location>
</feature>
<dbReference type="PRINTS" id="PR01036">
    <property type="entry name" value="TCRTETB"/>
</dbReference>
<feature type="transmembrane region" description="Helical" evidence="7">
    <location>
        <begin position="203"/>
        <end position="223"/>
    </location>
</feature>
<comment type="subcellular location">
    <subcellularLocation>
        <location evidence="1">Cell membrane</location>
        <topology evidence="1">Multi-pass membrane protein</topology>
    </subcellularLocation>
</comment>
<dbReference type="Pfam" id="PF07690">
    <property type="entry name" value="MFS_1"/>
    <property type="match status" value="1"/>
</dbReference>
<feature type="transmembrane region" description="Helical" evidence="7">
    <location>
        <begin position="12"/>
        <end position="30"/>
    </location>
</feature>
<feature type="transmembrane region" description="Helical" evidence="7">
    <location>
        <begin position="336"/>
        <end position="355"/>
    </location>
</feature>
<keyword evidence="4 7" id="KW-0812">Transmembrane</keyword>
<dbReference type="Proteomes" id="UP000222056">
    <property type="component" value="Unassembled WGS sequence"/>
</dbReference>
<dbReference type="Gene3D" id="1.20.1250.20">
    <property type="entry name" value="MFS general substrate transporter like domains"/>
    <property type="match status" value="1"/>
</dbReference>
<name>A0A1H6FXP6_THEAL</name>
<keyword evidence="5 7" id="KW-1133">Transmembrane helix</keyword>
<dbReference type="GO" id="GO:0022857">
    <property type="term" value="F:transmembrane transporter activity"/>
    <property type="evidence" value="ECO:0007669"/>
    <property type="project" value="InterPro"/>
</dbReference>
<dbReference type="GO" id="GO:0005886">
    <property type="term" value="C:plasma membrane"/>
    <property type="evidence" value="ECO:0007669"/>
    <property type="project" value="UniProtKB-SubCell"/>
</dbReference>
<dbReference type="NCBIfam" id="TIGR00711">
    <property type="entry name" value="efflux_EmrB"/>
    <property type="match status" value="1"/>
</dbReference>
<dbReference type="EMBL" id="FNWJ01000002">
    <property type="protein sequence ID" value="SEH15591.1"/>
    <property type="molecule type" value="Genomic_DNA"/>
</dbReference>
<evidence type="ECO:0000313" key="9">
    <source>
        <dbReference type="EMBL" id="SEH15591.1"/>
    </source>
</evidence>